<accession>A0A8B9UZY9</accession>
<dbReference type="Ensembl" id="ENSAZOT00000018331.1">
    <property type="protein sequence ID" value="ENSAZOP00000017045.1"/>
    <property type="gene ID" value="ENSAZOG00000011120.1"/>
</dbReference>
<comment type="subcellular location">
    <subcellularLocation>
        <location evidence="1">Endomembrane system</location>
    </subcellularLocation>
    <subcellularLocation>
        <location evidence="2">Golgi apparatus</location>
    </subcellularLocation>
</comment>
<evidence type="ECO:0000256" key="4">
    <source>
        <dbReference type="ARBA" id="ARBA00023034"/>
    </source>
</evidence>
<proteinExistence type="inferred from homology"/>
<evidence type="ECO:0000313" key="7">
    <source>
        <dbReference type="Ensembl" id="ENSAZOP00000017045.1"/>
    </source>
</evidence>
<evidence type="ECO:0000256" key="1">
    <source>
        <dbReference type="ARBA" id="ARBA00004308"/>
    </source>
</evidence>
<organism evidence="7 8">
    <name type="scientific">Anas zonorhyncha</name>
    <name type="common">Eastern spot-billed duck</name>
    <dbReference type="NCBI Taxonomy" id="75864"/>
    <lineage>
        <taxon>Eukaryota</taxon>
        <taxon>Metazoa</taxon>
        <taxon>Chordata</taxon>
        <taxon>Craniata</taxon>
        <taxon>Vertebrata</taxon>
        <taxon>Euteleostomi</taxon>
        <taxon>Archelosauria</taxon>
        <taxon>Archosauria</taxon>
        <taxon>Dinosauria</taxon>
        <taxon>Saurischia</taxon>
        <taxon>Theropoda</taxon>
        <taxon>Coelurosauria</taxon>
        <taxon>Aves</taxon>
        <taxon>Neognathae</taxon>
        <taxon>Galloanserae</taxon>
        <taxon>Anseriformes</taxon>
        <taxon>Anatidae</taxon>
        <taxon>Anatinae</taxon>
        <taxon>Anas</taxon>
    </lineage>
</organism>
<keyword evidence="4" id="KW-0333">Golgi apparatus</keyword>
<feature type="transmembrane region" description="Helical" evidence="6">
    <location>
        <begin position="49"/>
        <end position="70"/>
    </location>
</feature>
<keyword evidence="5 6" id="KW-0472">Membrane</keyword>
<comment type="similarity">
    <text evidence="3">Belongs to the GASK family.</text>
</comment>
<sequence>MLFSSCGFAREMTFFDQPGKIKNLFICCLCSPRVLRLWTCRRPRTRRNLLVGTACVIYLGFLVSQVGHVLPQHKGGHQKLSSRSLQDAAQTPFLGIPLDGTLSPPSFQEPQLGGNGTSVPPNVVYITLRSKRSKPANIRGTVKPKRRKKHAIPLSYGQHFPKAAFTGQEETFVQQLGRATRAAGAKGAAIAPEAGKHHLDEHRQKEMAIGKRGHQRPGGISGGLKAQHQAEESNIRIYSESSPSWLSKEDILSMRMLADSPIESIQEVPSQKAVLVVFERGPSATEAACNRGHCGIIKRPLDMSEVFAFHLDRILGLNRSLPSVSRKSEFFQAGQACPVILWDSSLSPTDNNTHSSVRLTWGRYQQLLKQKCWQNGKVPKAEWGCTEIHHHEWSKMALFDFLLQIYNRLDRNCCGFKPLKEDSCVQQGLTLKCSDQDAVDLTHIVQRRHDRRHLAFIDNNGFFDRSEDNLDFKILQGINEFPESAVSVLRSQRLREKLLQSLFLDKVYWESQGGRKGIEKLIDVIERRSFKLWEPGIFSDIGCGTMVTLKLLQSASRRKL</sequence>
<reference evidence="7" key="2">
    <citation type="submission" date="2025-09" db="UniProtKB">
        <authorList>
            <consortium name="Ensembl"/>
        </authorList>
    </citation>
    <scope>IDENTIFICATION</scope>
</reference>
<protein>
    <submittedName>
        <fullName evidence="7">Golgi associated kinase 1B</fullName>
    </submittedName>
</protein>
<evidence type="ECO:0000256" key="3">
    <source>
        <dbReference type="ARBA" id="ARBA00007691"/>
    </source>
</evidence>
<dbReference type="Proteomes" id="UP000694549">
    <property type="component" value="Unplaced"/>
</dbReference>
<dbReference type="Pfam" id="PF15051">
    <property type="entry name" value="FAM198"/>
    <property type="match status" value="1"/>
</dbReference>
<keyword evidence="6" id="KW-0812">Transmembrane</keyword>
<reference evidence="7" key="1">
    <citation type="submission" date="2025-08" db="UniProtKB">
        <authorList>
            <consortium name="Ensembl"/>
        </authorList>
    </citation>
    <scope>IDENTIFICATION</scope>
</reference>
<evidence type="ECO:0000256" key="6">
    <source>
        <dbReference type="SAM" id="Phobius"/>
    </source>
</evidence>
<keyword evidence="6" id="KW-1133">Transmembrane helix</keyword>
<name>A0A8B9UZY9_9AVES</name>
<dbReference type="PANTHER" id="PTHR15905:SF1">
    <property type="entry name" value="GOLGI-ASSOCIATED KINASE 1B"/>
    <property type="match status" value="1"/>
</dbReference>
<evidence type="ECO:0000256" key="5">
    <source>
        <dbReference type="ARBA" id="ARBA00023136"/>
    </source>
</evidence>
<keyword evidence="8" id="KW-1185">Reference proteome</keyword>
<dbReference type="GO" id="GO:0005794">
    <property type="term" value="C:Golgi apparatus"/>
    <property type="evidence" value="ECO:0007669"/>
    <property type="project" value="UniProtKB-SubCell"/>
</dbReference>
<dbReference type="PANTHER" id="PTHR15905">
    <property type="entry name" value="GOLGI-ASSOCIATED KINASE 1B-RELATED"/>
    <property type="match status" value="1"/>
</dbReference>
<evidence type="ECO:0000256" key="2">
    <source>
        <dbReference type="ARBA" id="ARBA00004555"/>
    </source>
</evidence>
<evidence type="ECO:0000313" key="8">
    <source>
        <dbReference type="Proteomes" id="UP000694549"/>
    </source>
</evidence>
<dbReference type="AlphaFoldDB" id="A0A8B9UZY9"/>
<dbReference type="InterPro" id="IPR029207">
    <property type="entry name" value="FAM198"/>
</dbReference>